<reference evidence="3 4" key="1">
    <citation type="submission" date="2019-09" db="EMBL/GenBank/DDBJ databases">
        <title>Pararcticibacter amylolyticus gen. nov., sp. nov., isolated from a rottenly hemp rope, and reclassification of Pedobacter tournemirensis as Pararcticibacter tournemirensis comb. nov.</title>
        <authorList>
            <person name="Cai Y."/>
        </authorList>
    </citation>
    <scope>NUCLEOTIDE SEQUENCE [LARGE SCALE GENOMIC DNA]</scope>
    <source>
        <strain evidence="3 4">TF5-37.2-LB10</strain>
    </source>
</reference>
<dbReference type="GO" id="GO:0016209">
    <property type="term" value="F:antioxidant activity"/>
    <property type="evidence" value="ECO:0007669"/>
    <property type="project" value="InterPro"/>
</dbReference>
<organism evidence="3 4">
    <name type="scientific">Arcticibacter tournemirensis</name>
    <dbReference type="NCBI Taxonomy" id="699437"/>
    <lineage>
        <taxon>Bacteria</taxon>
        <taxon>Pseudomonadati</taxon>
        <taxon>Bacteroidota</taxon>
        <taxon>Sphingobacteriia</taxon>
        <taxon>Sphingobacteriales</taxon>
        <taxon>Sphingobacteriaceae</taxon>
        <taxon>Arcticibacter</taxon>
    </lineage>
</organism>
<dbReference type="PANTHER" id="PTHR42852">
    <property type="entry name" value="THIOL:DISULFIDE INTERCHANGE PROTEIN DSBE"/>
    <property type="match status" value="1"/>
</dbReference>
<dbReference type="Pfam" id="PF00578">
    <property type="entry name" value="AhpC-TSA"/>
    <property type="match status" value="1"/>
</dbReference>
<dbReference type="InterPro" id="IPR013766">
    <property type="entry name" value="Thioredoxin_domain"/>
</dbReference>
<accession>A0A5M9HLJ9</accession>
<dbReference type="PROSITE" id="PS00194">
    <property type="entry name" value="THIOREDOXIN_1"/>
    <property type="match status" value="1"/>
</dbReference>
<dbReference type="CDD" id="cd02966">
    <property type="entry name" value="TlpA_like_family"/>
    <property type="match status" value="1"/>
</dbReference>
<dbReference type="PANTHER" id="PTHR42852:SF13">
    <property type="entry name" value="PROTEIN DIPZ"/>
    <property type="match status" value="1"/>
</dbReference>
<name>A0A5M9HLJ9_9SPHI</name>
<dbReference type="GO" id="GO:0016491">
    <property type="term" value="F:oxidoreductase activity"/>
    <property type="evidence" value="ECO:0007669"/>
    <property type="project" value="InterPro"/>
</dbReference>
<dbReference type="InterPro" id="IPR000866">
    <property type="entry name" value="AhpC/TSA"/>
</dbReference>
<dbReference type="OrthoDB" id="6399635at2"/>
<dbReference type="AlphaFoldDB" id="A0A5M9HLJ9"/>
<evidence type="ECO:0000256" key="1">
    <source>
        <dbReference type="ARBA" id="ARBA00023284"/>
    </source>
</evidence>
<feature type="domain" description="Thioredoxin" evidence="2">
    <location>
        <begin position="673"/>
        <end position="812"/>
    </location>
</feature>
<evidence type="ECO:0000313" key="4">
    <source>
        <dbReference type="Proteomes" id="UP000322918"/>
    </source>
</evidence>
<protein>
    <submittedName>
        <fullName evidence="3">TlpA family protein disulfide reductase</fullName>
    </submittedName>
</protein>
<keyword evidence="1" id="KW-0676">Redox-active center</keyword>
<dbReference type="InterPro" id="IPR036249">
    <property type="entry name" value="Thioredoxin-like_sf"/>
</dbReference>
<evidence type="ECO:0000259" key="2">
    <source>
        <dbReference type="PROSITE" id="PS51352"/>
    </source>
</evidence>
<dbReference type="SUPFAM" id="SSF52833">
    <property type="entry name" value="Thioredoxin-like"/>
    <property type="match status" value="1"/>
</dbReference>
<dbReference type="Gene3D" id="3.40.30.10">
    <property type="entry name" value="Glutaredoxin"/>
    <property type="match status" value="1"/>
</dbReference>
<dbReference type="EMBL" id="VWNE01000002">
    <property type="protein sequence ID" value="KAA8486278.1"/>
    <property type="molecule type" value="Genomic_DNA"/>
</dbReference>
<dbReference type="InterPro" id="IPR017937">
    <property type="entry name" value="Thioredoxin_CS"/>
</dbReference>
<keyword evidence="4" id="KW-1185">Reference proteome</keyword>
<dbReference type="Proteomes" id="UP000322918">
    <property type="component" value="Unassembled WGS sequence"/>
</dbReference>
<sequence>MHELSFQIYYIRILNSYSMTKPFLLLFCLIISLNLSAQKLNLETGNTFAFIRHSAMKTPYKSDSEFTYNFKVLGKDNEGKYRLECVLQRIWQKEPSYGRVGEFTVFNSDSIRKTTLQSSGLLIPFSILGKPFEVVLDSLGRVDTVKGLEQLVNNSLDIWQAKDELRAQCIQNLKATPRVEIEGLFRPLSEKKITYPGSWTSDNKQTRYDVAGKKGALLMIRQSSSKEDTTYSVQKGDIMLNSNTGLKESSQIYYSLSPKVKNGPSEEIETSETIKLVRPVRIKAVDTAWINMAVRISWMSTWLKSGDEDDSLKVFNAFKKYDPIFRGDAYYVSTKLSLMQHFRSDRAYRNYSKELAKTPNHLLESQYSHLFNKLQKVADKSADSAYAIAQYMSKTPSFSDWVHNSFAQDFLRDRYQKPSEEEMRNFAEHVKKLGWTDEEIAQEQKDRMNSSENSYMLLDKLNNSNNLTMQKTAHPLYLWVTSKDNSKDKSVLMKAATEFGKMSPADLQTGNGGRYALLIYDLLQRAGENKTAARLLDGTINQLDGLVKDSLNTERYAQQNILAFAYYLKYKETAATDSAKAVRYLSRAAELSPKSEKESAHASFYDRVFLHSKDSYRGEYLAELFKKRDRSSVLPFIIEHINANPNQLGEMKKTYEGHFQGESFNRFFAEKIITSWALAPDFVLKGIDGKEHGLKDYKGKWLMLDFWGTWCGPCCQEMPSINSFAKEVEEGKHKNVSFLSIACHDTEEKVKSFFTKNNYAMPAVMSDNVIEKNYNVRSYPSKVIISPEGRMLTVNFGTDWKDVVMQFSKIQE</sequence>
<evidence type="ECO:0000313" key="3">
    <source>
        <dbReference type="EMBL" id="KAA8486278.1"/>
    </source>
</evidence>
<proteinExistence type="predicted"/>
<comment type="caution">
    <text evidence="3">The sequence shown here is derived from an EMBL/GenBank/DDBJ whole genome shotgun (WGS) entry which is preliminary data.</text>
</comment>
<dbReference type="PROSITE" id="PS51352">
    <property type="entry name" value="THIOREDOXIN_2"/>
    <property type="match status" value="1"/>
</dbReference>
<gene>
    <name evidence="3" type="ORF">F1649_01440</name>
</gene>
<dbReference type="InterPro" id="IPR050553">
    <property type="entry name" value="Thioredoxin_ResA/DsbE_sf"/>
</dbReference>